<dbReference type="InterPro" id="IPR056300">
    <property type="entry name" value="SusG-like_C"/>
</dbReference>
<dbReference type="Gene3D" id="2.60.40.1180">
    <property type="entry name" value="Golgi alpha-mannosidase II"/>
    <property type="match status" value="1"/>
</dbReference>
<evidence type="ECO:0000256" key="3">
    <source>
        <dbReference type="ARBA" id="ARBA00023295"/>
    </source>
</evidence>
<evidence type="ECO:0000256" key="1">
    <source>
        <dbReference type="ARBA" id="ARBA00008061"/>
    </source>
</evidence>
<dbReference type="InterPro" id="IPR045857">
    <property type="entry name" value="O16G_dom_2"/>
</dbReference>
<dbReference type="EMBL" id="CP097899">
    <property type="protein sequence ID" value="URN95212.1"/>
    <property type="molecule type" value="Genomic_DNA"/>
</dbReference>
<evidence type="ECO:0000256" key="2">
    <source>
        <dbReference type="ARBA" id="ARBA00022801"/>
    </source>
</evidence>
<comment type="similarity">
    <text evidence="1">Belongs to the glycosyl hydrolase 13 family.</text>
</comment>
<keyword evidence="2 5" id="KW-0378">Hydrolase</keyword>
<dbReference type="Pfam" id="PF00128">
    <property type="entry name" value="Alpha-amylase"/>
    <property type="match status" value="1"/>
</dbReference>
<organism evidence="5 6">
    <name type="scientific">Candidatus Pristimantibacillus lignocellulolyticus</name>
    <dbReference type="NCBI Taxonomy" id="2994561"/>
    <lineage>
        <taxon>Bacteria</taxon>
        <taxon>Bacillati</taxon>
        <taxon>Bacillota</taxon>
        <taxon>Bacilli</taxon>
        <taxon>Bacillales</taxon>
        <taxon>Paenibacillaceae</taxon>
        <taxon>Candidatus Pristimantibacillus</taxon>
    </lineage>
</organism>
<gene>
    <name evidence="5" type="ORF">NAG76_02830</name>
</gene>
<dbReference type="InterPro" id="IPR017853">
    <property type="entry name" value="GH"/>
</dbReference>
<protein>
    <submittedName>
        <fullName evidence="5">Alpha-amylase family glycosyl hydrolase</fullName>
    </submittedName>
</protein>
<sequence length="561" mass="63472">MNIKYLLKGQRVIAVLLFLLIAVLLSACTNSDKVNSTNNNIELVSPTTEVDETDEANPLVTSYEVDEQDGTVFYEIFVRAFYDSNGDGIGDLNGVTAKLDYLQDLGIGGIWLMPILQNNTYHGYDTTDYYHILPEYGTEEDLKNLIKEAHARNIKVVMDLVVNHSSSDNPWFQEALHNKDSKYRNWYQFAKVDEKVRSDSAAGSVAWHTTPDGTEKYLGIFVDNMPDLNFDEPEVREEFIKIGQYWLEVGLDGYRLDAAKHIFGDYKSTLYEQETIEKNVKWWQEFRAGMVAVNPNVYLIGEVWDSSTLVAPFFNNALDSAFNFDIAERIVGAAKDERDSDLAYSLVKAYKLFNKSSNGQFLDAPFLTNHDQTRVMSAVHGKVERAKVAASILLTLPGTPYLYYGEEIGMQGIKPDEDIREPMIWYKDKAGGVGQSTWKVAKYNTGDAHVSVEQQLADKTSILNHYKQLISWRKELPALQNGDIFEFTLTTRNFSLTQYVRATADERVLVIHNLSDAVQLAELDQSTQFGEFTEIMKTTNNEALLQGATLTIPPYSTVIMK</sequence>
<keyword evidence="3" id="KW-0326">Glycosidase</keyword>
<dbReference type="PANTHER" id="PTHR10357:SF179">
    <property type="entry name" value="NEUTRAL AND BASIC AMINO ACID TRANSPORT PROTEIN RBAT"/>
    <property type="match status" value="1"/>
</dbReference>
<dbReference type="InterPro" id="IPR006047">
    <property type="entry name" value="GH13_cat_dom"/>
</dbReference>
<dbReference type="CDD" id="cd11316">
    <property type="entry name" value="AmyAc_bac2_AmyA"/>
    <property type="match status" value="1"/>
</dbReference>
<evidence type="ECO:0000313" key="5">
    <source>
        <dbReference type="EMBL" id="URN95212.1"/>
    </source>
</evidence>
<name>A0A9J6ZGP1_9BACL</name>
<dbReference type="PROSITE" id="PS51257">
    <property type="entry name" value="PROKAR_LIPOPROTEIN"/>
    <property type="match status" value="1"/>
</dbReference>
<dbReference type="Gene3D" id="3.20.20.80">
    <property type="entry name" value="Glycosidases"/>
    <property type="match status" value="1"/>
</dbReference>
<dbReference type="KEGG" id="plig:NAG76_02830"/>
<dbReference type="Pfam" id="PF23915">
    <property type="entry name" value="SusG_C"/>
    <property type="match status" value="1"/>
</dbReference>
<dbReference type="GO" id="GO:0004556">
    <property type="term" value="F:alpha-amylase activity"/>
    <property type="evidence" value="ECO:0007669"/>
    <property type="project" value="TreeGrafter"/>
</dbReference>
<dbReference type="SUPFAM" id="SSF51445">
    <property type="entry name" value="(Trans)glycosidases"/>
    <property type="match status" value="1"/>
</dbReference>
<dbReference type="GO" id="GO:0009313">
    <property type="term" value="P:oligosaccharide catabolic process"/>
    <property type="evidence" value="ECO:0007669"/>
    <property type="project" value="TreeGrafter"/>
</dbReference>
<dbReference type="InterPro" id="IPR013780">
    <property type="entry name" value="Glyco_hydro_b"/>
</dbReference>
<dbReference type="SMART" id="SM00642">
    <property type="entry name" value="Aamy"/>
    <property type="match status" value="1"/>
</dbReference>
<proteinExistence type="inferred from homology"/>
<dbReference type="Proteomes" id="UP001056756">
    <property type="component" value="Chromosome"/>
</dbReference>
<dbReference type="SUPFAM" id="SSF51011">
    <property type="entry name" value="Glycosyl hydrolase domain"/>
    <property type="match status" value="1"/>
</dbReference>
<feature type="domain" description="Glycosyl hydrolase family 13 catalytic" evidence="4">
    <location>
        <begin position="75"/>
        <end position="437"/>
    </location>
</feature>
<dbReference type="PANTHER" id="PTHR10357">
    <property type="entry name" value="ALPHA-AMYLASE FAMILY MEMBER"/>
    <property type="match status" value="1"/>
</dbReference>
<evidence type="ECO:0000313" key="6">
    <source>
        <dbReference type="Proteomes" id="UP001056756"/>
    </source>
</evidence>
<evidence type="ECO:0000259" key="4">
    <source>
        <dbReference type="SMART" id="SM00642"/>
    </source>
</evidence>
<reference evidence="5" key="1">
    <citation type="submission" date="2022-05" db="EMBL/GenBank/DDBJ databases">
        <title>Novel bacterial taxa in a minimal lignocellulolytic consortium and its capacity to transform plastics disclosed by genome-resolved metagenomics.</title>
        <authorList>
            <person name="Rodriguez C.A.D."/>
            <person name="Diaz-Garcia L."/>
            <person name="Herrera K."/>
            <person name="Tarazona N.A."/>
            <person name="Sproer C."/>
            <person name="Overmann J."/>
            <person name="Jimenez D.J."/>
        </authorList>
    </citation>
    <scope>NUCLEOTIDE SEQUENCE</scope>
    <source>
        <strain evidence="5">MAG5</strain>
    </source>
</reference>
<dbReference type="Gene3D" id="3.90.400.10">
    <property type="entry name" value="Oligo-1,6-glucosidase, Domain 2"/>
    <property type="match status" value="1"/>
</dbReference>
<accession>A0A9J6ZGP1</accession>
<dbReference type="AlphaFoldDB" id="A0A9J6ZGP1"/>